<dbReference type="GO" id="GO:0050661">
    <property type="term" value="F:NADP binding"/>
    <property type="evidence" value="ECO:0007669"/>
    <property type="project" value="InterPro"/>
</dbReference>
<dbReference type="Pfam" id="PF00743">
    <property type="entry name" value="FMO-like"/>
    <property type="match status" value="1"/>
</dbReference>
<organism evidence="5 6">
    <name type="scientific">Actinomycetospora corticicola</name>
    <dbReference type="NCBI Taxonomy" id="663602"/>
    <lineage>
        <taxon>Bacteria</taxon>
        <taxon>Bacillati</taxon>
        <taxon>Actinomycetota</taxon>
        <taxon>Actinomycetes</taxon>
        <taxon>Pseudonocardiales</taxon>
        <taxon>Pseudonocardiaceae</taxon>
        <taxon>Actinomycetospora</taxon>
    </lineage>
</organism>
<protein>
    <submittedName>
        <fullName evidence="5">4-hydroxyacetophenone monooxygenase</fullName>
        <ecNumber evidence="5">1.14.13.84</ecNumber>
    </submittedName>
</protein>
<dbReference type="AlphaFoldDB" id="A0A7Y9DSE4"/>
<dbReference type="EMBL" id="JACCBN010000001">
    <property type="protein sequence ID" value="NYD34640.1"/>
    <property type="molecule type" value="Genomic_DNA"/>
</dbReference>
<dbReference type="GO" id="GO:0004499">
    <property type="term" value="F:N,N-dimethylaniline monooxygenase activity"/>
    <property type="evidence" value="ECO:0007669"/>
    <property type="project" value="InterPro"/>
</dbReference>
<sequence length="624" mass="68211">MTTASRTDLRRALDAANVPCLTMCLVQLTGDLRWLEAPYAPTRARGLDDHDTGGLPDEVQAEIRDAVATAVEAGLEPVIPAPRGDLLLRMLRTFTGEPVGDEFEPMMAETLGAASPEPTPHPTVPPGTDALVIGAGVGGLLAVATLREMGIPVTALERNTDVAGTWWENRYPGAGVDTPSHLYSYSFRPHPWSTAFGRRDEVFDYLRDYADSADLRRSIEFGVEVESATWDEATSRWELVTRRRDGSRETRSAALVISAVGQLNRPTMPDLPGLDAFDGPLFHSARWPDDLELSGRRVAVVGTGASAMQIVPRIAGRAGRVTIFQRSPQWIAPHEGYFDEIGADKQQVLAEVPFYAGWYRARLAWTFNDKVHPALVVDPGWEHPERSVNAANDGHRRHFTRYLEAELDGRPDLVEKALPHYPPFGKRMLLDNGWFAALRRDDVELVTEAVAEVLPHGLRTTSGTEYDADVVVVATGFAAHEFLAGVDVQGRVGSLAETWGEDDARAYLGVTVPGFPNLFLLSGPNTALGHGGSQITIIELQMRYVARLVAGLLDGGGTALEVRPDVAAAYDEEVDAAHAGMIWTHPGMTNWYRNAAGRVVNTLPWRIVDYRARLEASGLGDFVM</sequence>
<keyword evidence="5" id="KW-0503">Monooxygenase</keyword>
<dbReference type="PANTHER" id="PTHR42877">
    <property type="entry name" value="L-ORNITHINE N(5)-MONOOXYGENASE-RELATED"/>
    <property type="match status" value="1"/>
</dbReference>
<dbReference type="RefSeq" id="WP_179792570.1">
    <property type="nucleotide sequence ID" value="NZ_BAABHP010000031.1"/>
</dbReference>
<dbReference type="Gene3D" id="3.50.50.60">
    <property type="entry name" value="FAD/NAD(P)-binding domain"/>
    <property type="match status" value="2"/>
</dbReference>
<accession>A0A7Y9DSE4</accession>
<dbReference type="SUPFAM" id="SSF51905">
    <property type="entry name" value="FAD/NAD(P)-binding domain"/>
    <property type="match status" value="2"/>
</dbReference>
<dbReference type="InterPro" id="IPR051209">
    <property type="entry name" value="FAD-bind_Monooxygenase_sf"/>
</dbReference>
<dbReference type="Proteomes" id="UP000535890">
    <property type="component" value="Unassembled WGS sequence"/>
</dbReference>
<evidence type="ECO:0000256" key="4">
    <source>
        <dbReference type="ARBA" id="ARBA00023002"/>
    </source>
</evidence>
<name>A0A7Y9DSE4_9PSEU</name>
<dbReference type="PRINTS" id="PR00411">
    <property type="entry name" value="PNDRDTASEI"/>
</dbReference>
<dbReference type="GO" id="GO:0050660">
    <property type="term" value="F:flavin adenine dinucleotide binding"/>
    <property type="evidence" value="ECO:0007669"/>
    <property type="project" value="InterPro"/>
</dbReference>
<dbReference type="InterPro" id="IPR036188">
    <property type="entry name" value="FAD/NAD-bd_sf"/>
</dbReference>
<dbReference type="PANTHER" id="PTHR42877:SF4">
    <property type="entry name" value="FAD_NAD(P)-BINDING DOMAIN-CONTAINING PROTEIN-RELATED"/>
    <property type="match status" value="1"/>
</dbReference>
<comment type="caution">
    <text evidence="5">The sequence shown here is derived from an EMBL/GenBank/DDBJ whole genome shotgun (WGS) entry which is preliminary data.</text>
</comment>
<dbReference type="InterPro" id="IPR020946">
    <property type="entry name" value="Flavin_mOase-like"/>
</dbReference>
<evidence type="ECO:0000256" key="2">
    <source>
        <dbReference type="ARBA" id="ARBA00022630"/>
    </source>
</evidence>
<keyword evidence="4 5" id="KW-0560">Oxidoreductase</keyword>
<keyword evidence="2" id="KW-0285">Flavoprotein</keyword>
<evidence type="ECO:0000256" key="1">
    <source>
        <dbReference type="ARBA" id="ARBA00010139"/>
    </source>
</evidence>
<proteinExistence type="inferred from homology"/>
<evidence type="ECO:0000256" key="3">
    <source>
        <dbReference type="ARBA" id="ARBA00022827"/>
    </source>
</evidence>
<gene>
    <name evidence="5" type="ORF">BJ983_000742</name>
</gene>
<dbReference type="EC" id="1.14.13.84" evidence="5"/>
<evidence type="ECO:0000313" key="6">
    <source>
        <dbReference type="Proteomes" id="UP000535890"/>
    </source>
</evidence>
<evidence type="ECO:0000313" key="5">
    <source>
        <dbReference type="EMBL" id="NYD34640.1"/>
    </source>
</evidence>
<reference evidence="5 6" key="1">
    <citation type="submission" date="2020-07" db="EMBL/GenBank/DDBJ databases">
        <title>Sequencing the genomes of 1000 actinobacteria strains.</title>
        <authorList>
            <person name="Klenk H.-P."/>
        </authorList>
    </citation>
    <scope>NUCLEOTIDE SEQUENCE [LARGE SCALE GENOMIC DNA]</scope>
    <source>
        <strain evidence="5 6">DSM 45772</strain>
    </source>
</reference>
<dbReference type="GO" id="GO:0033767">
    <property type="term" value="F:4-hydroxyacetophenone monooxygenase activity"/>
    <property type="evidence" value="ECO:0007669"/>
    <property type="project" value="UniProtKB-EC"/>
</dbReference>
<keyword evidence="6" id="KW-1185">Reference proteome</keyword>
<comment type="similarity">
    <text evidence="1">Belongs to the FAD-binding monooxygenase family.</text>
</comment>
<keyword evidence="3" id="KW-0274">FAD</keyword>